<dbReference type="AlphaFoldDB" id="A0A1F4UI08"/>
<dbReference type="SUPFAM" id="SSF46589">
    <property type="entry name" value="tRNA-binding arm"/>
    <property type="match status" value="1"/>
</dbReference>
<dbReference type="GO" id="GO:0000287">
    <property type="term" value="F:magnesium ion binding"/>
    <property type="evidence" value="ECO:0007669"/>
    <property type="project" value="UniProtKB-UniRule"/>
</dbReference>
<keyword evidence="11 13" id="KW-0030">Aminoacyl-tRNA synthetase</keyword>
<dbReference type="Pfam" id="PF02912">
    <property type="entry name" value="Phe_tRNA-synt_N"/>
    <property type="match status" value="1"/>
</dbReference>
<evidence type="ECO:0000256" key="12">
    <source>
        <dbReference type="ARBA" id="ARBA00049255"/>
    </source>
</evidence>
<proteinExistence type="inferred from homology"/>
<dbReference type="InterPro" id="IPR006195">
    <property type="entry name" value="aa-tRNA-synth_II"/>
</dbReference>
<dbReference type="InterPro" id="IPR002319">
    <property type="entry name" value="Phenylalanyl-tRNA_Synthase"/>
</dbReference>
<dbReference type="EC" id="6.1.1.20" evidence="13"/>
<evidence type="ECO:0000256" key="6">
    <source>
        <dbReference type="ARBA" id="ARBA00022723"/>
    </source>
</evidence>
<dbReference type="PANTHER" id="PTHR11538">
    <property type="entry name" value="PHENYLALANYL-TRNA SYNTHETASE"/>
    <property type="match status" value="1"/>
</dbReference>
<dbReference type="InterPro" id="IPR004188">
    <property type="entry name" value="Phe-tRNA_ligase_II_N"/>
</dbReference>
<comment type="caution">
    <text evidence="15">The sequence shown here is derived from an EMBL/GenBank/DDBJ whole genome shotgun (WGS) entry which is preliminary data.</text>
</comment>
<keyword evidence="9 13" id="KW-0460">Magnesium</keyword>
<gene>
    <name evidence="13" type="primary">pheS</name>
    <name evidence="15" type="ORF">A2400_01590</name>
</gene>
<dbReference type="HAMAP" id="MF_00281">
    <property type="entry name" value="Phe_tRNA_synth_alpha1"/>
    <property type="match status" value="1"/>
</dbReference>
<evidence type="ECO:0000256" key="11">
    <source>
        <dbReference type="ARBA" id="ARBA00023146"/>
    </source>
</evidence>
<dbReference type="CDD" id="cd00496">
    <property type="entry name" value="PheRS_alpha_core"/>
    <property type="match status" value="1"/>
</dbReference>
<dbReference type="Proteomes" id="UP000177434">
    <property type="component" value="Unassembled WGS sequence"/>
</dbReference>
<keyword evidence="6 13" id="KW-0479">Metal-binding</keyword>
<evidence type="ECO:0000256" key="5">
    <source>
        <dbReference type="ARBA" id="ARBA00022598"/>
    </source>
</evidence>
<evidence type="ECO:0000256" key="2">
    <source>
        <dbReference type="ARBA" id="ARBA00010207"/>
    </source>
</evidence>
<dbReference type="EMBL" id="MEUN01000057">
    <property type="protein sequence ID" value="OGC44608.1"/>
    <property type="molecule type" value="Genomic_DNA"/>
</dbReference>
<comment type="similarity">
    <text evidence="2 13">Belongs to the class-II aminoacyl-tRNA synthetase family. Phe-tRNA synthetase alpha subunit type 1 subfamily.</text>
</comment>
<protein>
    <recommendedName>
        <fullName evidence="13">Phenylalanine--tRNA ligase alpha subunit</fullName>
        <ecNumber evidence="13">6.1.1.20</ecNumber>
    </recommendedName>
    <alternativeName>
        <fullName evidence="13">Phenylalanyl-tRNA synthetase alpha subunit</fullName>
        <shortName evidence="13">PheRS</shortName>
    </alternativeName>
</protein>
<comment type="catalytic activity">
    <reaction evidence="12 13">
        <text>tRNA(Phe) + L-phenylalanine + ATP = L-phenylalanyl-tRNA(Phe) + AMP + diphosphate + H(+)</text>
        <dbReference type="Rhea" id="RHEA:19413"/>
        <dbReference type="Rhea" id="RHEA-COMP:9668"/>
        <dbReference type="Rhea" id="RHEA-COMP:9699"/>
        <dbReference type="ChEBI" id="CHEBI:15378"/>
        <dbReference type="ChEBI" id="CHEBI:30616"/>
        <dbReference type="ChEBI" id="CHEBI:33019"/>
        <dbReference type="ChEBI" id="CHEBI:58095"/>
        <dbReference type="ChEBI" id="CHEBI:78442"/>
        <dbReference type="ChEBI" id="CHEBI:78531"/>
        <dbReference type="ChEBI" id="CHEBI:456215"/>
        <dbReference type="EC" id="6.1.1.20"/>
    </reaction>
</comment>
<feature type="domain" description="Aminoacyl-transfer RNA synthetases class-II family profile" evidence="14">
    <location>
        <begin position="187"/>
        <end position="320"/>
    </location>
</feature>
<evidence type="ECO:0000256" key="8">
    <source>
        <dbReference type="ARBA" id="ARBA00022840"/>
    </source>
</evidence>
<keyword evidence="8 13" id="KW-0067">ATP-binding</keyword>
<evidence type="ECO:0000256" key="10">
    <source>
        <dbReference type="ARBA" id="ARBA00022917"/>
    </source>
</evidence>
<dbReference type="SUPFAM" id="SSF55681">
    <property type="entry name" value="Class II aaRS and biotin synthetases"/>
    <property type="match status" value="1"/>
</dbReference>
<dbReference type="GO" id="GO:0000049">
    <property type="term" value="F:tRNA binding"/>
    <property type="evidence" value="ECO:0007669"/>
    <property type="project" value="InterPro"/>
</dbReference>
<comment type="subcellular location">
    <subcellularLocation>
        <location evidence="1 13">Cytoplasm</location>
    </subcellularLocation>
</comment>
<feature type="binding site" evidence="13">
    <location>
        <position position="256"/>
    </location>
    <ligand>
        <name>Mg(2+)</name>
        <dbReference type="ChEBI" id="CHEBI:18420"/>
        <note>shared with beta subunit</note>
    </ligand>
</feature>
<evidence type="ECO:0000256" key="13">
    <source>
        <dbReference type="HAMAP-Rule" id="MF_00281"/>
    </source>
</evidence>
<keyword evidence="5 13" id="KW-0436">Ligase</keyword>
<dbReference type="InterPro" id="IPR010978">
    <property type="entry name" value="tRNA-bd_arm"/>
</dbReference>
<dbReference type="PROSITE" id="PS50862">
    <property type="entry name" value="AA_TRNA_LIGASE_II"/>
    <property type="match status" value="1"/>
</dbReference>
<accession>A0A1F4UI08</accession>
<keyword evidence="4 13" id="KW-0963">Cytoplasm</keyword>
<name>A0A1F4UI08_9BACT</name>
<evidence type="ECO:0000256" key="3">
    <source>
        <dbReference type="ARBA" id="ARBA00011209"/>
    </source>
</evidence>
<dbReference type="GO" id="GO:0004826">
    <property type="term" value="F:phenylalanine-tRNA ligase activity"/>
    <property type="evidence" value="ECO:0007669"/>
    <property type="project" value="UniProtKB-UniRule"/>
</dbReference>
<dbReference type="GO" id="GO:0005737">
    <property type="term" value="C:cytoplasm"/>
    <property type="evidence" value="ECO:0007669"/>
    <property type="project" value="UniProtKB-SubCell"/>
</dbReference>
<dbReference type="Pfam" id="PF01409">
    <property type="entry name" value="tRNA-synt_2d"/>
    <property type="match status" value="1"/>
</dbReference>
<evidence type="ECO:0000259" key="14">
    <source>
        <dbReference type="PROSITE" id="PS50862"/>
    </source>
</evidence>
<dbReference type="NCBIfam" id="TIGR00468">
    <property type="entry name" value="pheS"/>
    <property type="match status" value="1"/>
</dbReference>
<keyword evidence="10 13" id="KW-0648">Protein biosynthesis</keyword>
<comment type="subunit">
    <text evidence="3 13">Tetramer of two alpha and two beta subunits.</text>
</comment>
<evidence type="ECO:0000313" key="16">
    <source>
        <dbReference type="Proteomes" id="UP000177434"/>
    </source>
</evidence>
<dbReference type="PANTHER" id="PTHR11538:SF41">
    <property type="entry name" value="PHENYLALANINE--TRNA LIGASE, MITOCHONDRIAL"/>
    <property type="match status" value="1"/>
</dbReference>
<comment type="cofactor">
    <cofactor evidence="13">
        <name>Mg(2+)</name>
        <dbReference type="ChEBI" id="CHEBI:18420"/>
    </cofactor>
    <text evidence="13">Binds 2 magnesium ions per tetramer.</text>
</comment>
<organism evidence="15 16">
    <name type="scientific">candidate division WS6 bacterium RIFOXYB1_FULL_33_14</name>
    <dbReference type="NCBI Taxonomy" id="1817896"/>
    <lineage>
        <taxon>Bacteria</taxon>
        <taxon>Candidatus Dojkabacteria</taxon>
    </lineage>
</organism>
<dbReference type="Gene3D" id="3.30.930.10">
    <property type="entry name" value="Bira Bifunctional Protein, Domain 2"/>
    <property type="match status" value="1"/>
</dbReference>
<dbReference type="InterPro" id="IPR045864">
    <property type="entry name" value="aa-tRNA-synth_II/BPL/LPL"/>
</dbReference>
<evidence type="ECO:0000313" key="15">
    <source>
        <dbReference type="EMBL" id="OGC44608.1"/>
    </source>
</evidence>
<evidence type="ECO:0000256" key="9">
    <source>
        <dbReference type="ARBA" id="ARBA00022842"/>
    </source>
</evidence>
<dbReference type="GO" id="GO:0006432">
    <property type="term" value="P:phenylalanyl-tRNA aminoacylation"/>
    <property type="evidence" value="ECO:0007669"/>
    <property type="project" value="UniProtKB-UniRule"/>
</dbReference>
<dbReference type="InterPro" id="IPR022911">
    <property type="entry name" value="Phe_tRNA_ligase_alpha1_bac"/>
</dbReference>
<reference evidence="15 16" key="1">
    <citation type="journal article" date="2016" name="Nat. Commun.">
        <title>Thousands of microbial genomes shed light on interconnected biogeochemical processes in an aquifer system.</title>
        <authorList>
            <person name="Anantharaman K."/>
            <person name="Brown C.T."/>
            <person name="Hug L.A."/>
            <person name="Sharon I."/>
            <person name="Castelle C.J."/>
            <person name="Probst A.J."/>
            <person name="Thomas B.C."/>
            <person name="Singh A."/>
            <person name="Wilkins M.J."/>
            <person name="Karaoz U."/>
            <person name="Brodie E.L."/>
            <person name="Williams K.H."/>
            <person name="Hubbard S.S."/>
            <person name="Banfield J.F."/>
        </authorList>
    </citation>
    <scope>NUCLEOTIDE SEQUENCE [LARGE SCALE GENOMIC DNA]</scope>
</reference>
<evidence type="ECO:0000256" key="7">
    <source>
        <dbReference type="ARBA" id="ARBA00022741"/>
    </source>
</evidence>
<dbReference type="InterPro" id="IPR004529">
    <property type="entry name" value="Phe-tRNA-synth_IIc_asu"/>
</dbReference>
<evidence type="ECO:0000256" key="4">
    <source>
        <dbReference type="ARBA" id="ARBA00022490"/>
    </source>
</evidence>
<sequence length="341" mass="39166">MIKDWEKILTDIEKDLLKLPSQELKKKYLSKEGIVTNLFKEIKSLDTKDRGIYGKELNKVKNLIDEKIKRSEQSEIVESSKRIDPSAPFDINTSKDKRPHILDLKGSAHPLYKELEKILDIFQRMGFDIMESRQIDDDFHMFESLNFPKGHPARDMYDTFWTDDGYVLPAHTSTMQNRALRKLGPPPIRVVLPGRCFRNEATDASHEHTFYQIEGIYVDEGISMGHMLATIKEYLEQYLETDLEVKIQPAYFPFTEPDTEFVISCPFCKKVGCSTCGYTGWIELMGCGMIHPNVLTAGGIDPQKYTGFAWGVGLDRLTLIKSGITDIRKLRDGDINFLRQL</sequence>
<keyword evidence="7 13" id="KW-0547">Nucleotide-binding</keyword>
<evidence type="ECO:0000256" key="1">
    <source>
        <dbReference type="ARBA" id="ARBA00004496"/>
    </source>
</evidence>
<dbReference type="GO" id="GO:0005524">
    <property type="term" value="F:ATP binding"/>
    <property type="evidence" value="ECO:0007669"/>
    <property type="project" value="UniProtKB-UniRule"/>
</dbReference>